<dbReference type="Proteomes" id="UP000186817">
    <property type="component" value="Unassembled WGS sequence"/>
</dbReference>
<dbReference type="EMBL" id="LSRX01000877">
    <property type="protein sequence ID" value="OLP87152.1"/>
    <property type="molecule type" value="Genomic_DNA"/>
</dbReference>
<proteinExistence type="predicted"/>
<gene>
    <name evidence="1" type="ORF">AK812_SmicGene31659</name>
</gene>
<comment type="caution">
    <text evidence="1">The sequence shown here is derived from an EMBL/GenBank/DDBJ whole genome shotgun (WGS) entry which is preliminary data.</text>
</comment>
<accession>A0A1Q9CW41</accession>
<name>A0A1Q9CW41_SYMMI</name>
<evidence type="ECO:0000313" key="2">
    <source>
        <dbReference type="Proteomes" id="UP000186817"/>
    </source>
</evidence>
<dbReference type="AlphaFoldDB" id="A0A1Q9CW41"/>
<organism evidence="1 2">
    <name type="scientific">Symbiodinium microadriaticum</name>
    <name type="common">Dinoflagellate</name>
    <name type="synonym">Zooxanthella microadriatica</name>
    <dbReference type="NCBI Taxonomy" id="2951"/>
    <lineage>
        <taxon>Eukaryota</taxon>
        <taxon>Sar</taxon>
        <taxon>Alveolata</taxon>
        <taxon>Dinophyceae</taxon>
        <taxon>Suessiales</taxon>
        <taxon>Symbiodiniaceae</taxon>
        <taxon>Symbiodinium</taxon>
    </lineage>
</organism>
<reference evidence="1 2" key="1">
    <citation type="submission" date="2016-02" db="EMBL/GenBank/DDBJ databases">
        <title>Genome analysis of coral dinoflagellate symbionts highlights evolutionary adaptations to a symbiotic lifestyle.</title>
        <authorList>
            <person name="Aranda M."/>
            <person name="Li Y."/>
            <person name="Liew Y.J."/>
            <person name="Baumgarten S."/>
            <person name="Simakov O."/>
            <person name="Wilson M."/>
            <person name="Piel J."/>
            <person name="Ashoor H."/>
            <person name="Bougouffa S."/>
            <person name="Bajic V.B."/>
            <person name="Ryu T."/>
            <person name="Ravasi T."/>
            <person name="Bayer T."/>
            <person name="Micklem G."/>
            <person name="Kim H."/>
            <person name="Bhak J."/>
            <person name="Lajeunesse T.C."/>
            <person name="Voolstra C.R."/>
        </authorList>
    </citation>
    <scope>NUCLEOTIDE SEQUENCE [LARGE SCALE GENOMIC DNA]</scope>
    <source>
        <strain evidence="1 2">CCMP2467</strain>
    </source>
</reference>
<sequence length="188" mass="21218">MAGRRRAEFAVAIHDCKSDREKPVSSSFKKSLAAALEVEFDFDQDLPADARGKSSIACWTCGRRATLREIVISSIVFQQWMRLRLRPFNKQLPATLQTRGIYAALQLQPGVETPVVTALQSTMLFPELFARSTSYVANETDFYMNFKASYVAPNFTDDFGEPSVRLWFCTSLNLLLMLMSRSTASYFG</sequence>
<protein>
    <submittedName>
        <fullName evidence="1">Uncharacterized protein</fullName>
    </submittedName>
</protein>
<evidence type="ECO:0000313" key="1">
    <source>
        <dbReference type="EMBL" id="OLP87152.1"/>
    </source>
</evidence>
<keyword evidence="2" id="KW-1185">Reference proteome</keyword>